<dbReference type="Gene3D" id="3.90.1010.10">
    <property type="match status" value="1"/>
</dbReference>
<evidence type="ECO:0000313" key="4">
    <source>
        <dbReference type="Proteomes" id="UP000425411"/>
    </source>
</evidence>
<dbReference type="FunFam" id="3.90.1010.10:FF:000002">
    <property type="entry name" value="Iron-sulfur cluster assembly scaffold protein NifU"/>
    <property type="match status" value="1"/>
</dbReference>
<dbReference type="Pfam" id="PF01592">
    <property type="entry name" value="NifU_N"/>
    <property type="match status" value="1"/>
</dbReference>
<dbReference type="CDD" id="cd06664">
    <property type="entry name" value="IscU_like"/>
    <property type="match status" value="1"/>
</dbReference>
<dbReference type="GO" id="GO:0051536">
    <property type="term" value="F:iron-sulfur cluster binding"/>
    <property type="evidence" value="ECO:0007669"/>
    <property type="project" value="InterPro"/>
</dbReference>
<dbReference type="Proteomes" id="UP000425411">
    <property type="component" value="Chromosome"/>
</dbReference>
<evidence type="ECO:0000259" key="2">
    <source>
        <dbReference type="Pfam" id="PF01592"/>
    </source>
</evidence>
<dbReference type="GO" id="GO:0005506">
    <property type="term" value="F:iron ion binding"/>
    <property type="evidence" value="ECO:0007669"/>
    <property type="project" value="InterPro"/>
</dbReference>
<name>A0AAP9HCU4_9BACL</name>
<sequence length="143" mass="16093">MSFSDLKNLYKQVILDHSKHPRNNGEIENCYKLEMLNPSCGDKITVSVKLVDDIIDDIKFLGTGCSISMASASMLTEELKGLSVQKANEKIHDFLNMIMGTEFNEENLEDSIALQNISQLPARVKCATLAWKITEKILEDNKK</sequence>
<dbReference type="AlphaFoldDB" id="A0AAP9HCU4"/>
<gene>
    <name evidence="3" type="ORF">FOC49_05730</name>
</gene>
<dbReference type="RefSeq" id="WP_004631938.1">
    <property type="nucleotide sequence ID" value="NZ_CP046314.1"/>
</dbReference>
<dbReference type="PANTHER" id="PTHR10093">
    <property type="entry name" value="IRON-SULFUR CLUSTER ASSEMBLY ENZYME NIFU HOMOLOG"/>
    <property type="match status" value="1"/>
</dbReference>
<keyword evidence="4" id="KW-1185">Reference proteome</keyword>
<dbReference type="InterPro" id="IPR002871">
    <property type="entry name" value="NIF_FeS_clus_asmbl_NifU_N"/>
</dbReference>
<reference evidence="3 4" key="1">
    <citation type="submission" date="2019-11" db="EMBL/GenBank/DDBJ databases">
        <title>FDA dAtabase for Regulatory Grade micrObial Sequences (FDA-ARGOS): Supporting development and validation of Infectious Disease Dx tests.</title>
        <authorList>
            <person name="Turner S."/>
            <person name="Byrd R."/>
            <person name="Tallon L."/>
            <person name="Sadzewicz L."/>
            <person name="Vavikolanu K."/>
            <person name="Mehta A."/>
            <person name="Aluvathingal J."/>
            <person name="Nadendla S."/>
            <person name="Myers T."/>
            <person name="Yan Y."/>
            <person name="Sichtig H."/>
        </authorList>
    </citation>
    <scope>NUCLEOTIDE SEQUENCE [LARGE SCALE GENOMIC DNA]</scope>
    <source>
        <strain evidence="3 4">FDAARGOS_741</strain>
    </source>
</reference>
<protein>
    <submittedName>
        <fullName evidence="3">SUF system NifU family Fe-S cluster assembly protein</fullName>
    </submittedName>
</protein>
<proteinExistence type="inferred from homology"/>
<evidence type="ECO:0000313" key="3">
    <source>
        <dbReference type="EMBL" id="QGS09408.1"/>
    </source>
</evidence>
<dbReference type="EMBL" id="CP046314">
    <property type="protein sequence ID" value="QGS09408.1"/>
    <property type="molecule type" value="Genomic_DNA"/>
</dbReference>
<dbReference type="GO" id="GO:0016226">
    <property type="term" value="P:iron-sulfur cluster assembly"/>
    <property type="evidence" value="ECO:0007669"/>
    <property type="project" value="InterPro"/>
</dbReference>
<dbReference type="NCBIfam" id="TIGR01994">
    <property type="entry name" value="SUF_scaf_2"/>
    <property type="match status" value="1"/>
</dbReference>
<evidence type="ECO:0000256" key="1">
    <source>
        <dbReference type="ARBA" id="ARBA00006420"/>
    </source>
</evidence>
<comment type="similarity">
    <text evidence="1">Belongs to the NifU family.</text>
</comment>
<accession>A0AAP9HCU4</accession>
<dbReference type="SUPFAM" id="SSF82649">
    <property type="entry name" value="SufE/NifU"/>
    <property type="match status" value="1"/>
</dbReference>
<feature type="domain" description="NIF system FeS cluster assembly NifU N-terminal" evidence="2">
    <location>
        <begin position="10"/>
        <end position="126"/>
    </location>
</feature>
<organism evidence="3 4">
    <name type="scientific">Gemella morbillorum</name>
    <dbReference type="NCBI Taxonomy" id="29391"/>
    <lineage>
        <taxon>Bacteria</taxon>
        <taxon>Bacillati</taxon>
        <taxon>Bacillota</taxon>
        <taxon>Bacilli</taxon>
        <taxon>Bacillales</taxon>
        <taxon>Gemellaceae</taxon>
        <taxon>Gemella</taxon>
    </lineage>
</organism>